<comment type="caution">
    <text evidence="9">The sequence shown here is derived from an EMBL/GenBank/DDBJ whole genome shotgun (WGS) entry which is preliminary data.</text>
</comment>
<accession>A0A565CIX7</accession>
<dbReference type="SUPFAM" id="SSF57667">
    <property type="entry name" value="beta-beta-alpha zinc fingers"/>
    <property type="match status" value="1"/>
</dbReference>
<keyword evidence="2" id="KW-0677">Repeat</keyword>
<dbReference type="PROSITE" id="PS00028">
    <property type="entry name" value="ZINC_FINGER_C2H2_1"/>
    <property type="match status" value="2"/>
</dbReference>
<evidence type="ECO:0000313" key="9">
    <source>
        <dbReference type="EMBL" id="VVB13605.1"/>
    </source>
</evidence>
<evidence type="ECO:0000256" key="7">
    <source>
        <dbReference type="PROSITE-ProRule" id="PRU00042"/>
    </source>
</evidence>
<evidence type="ECO:0000256" key="1">
    <source>
        <dbReference type="ARBA" id="ARBA00022723"/>
    </source>
</evidence>
<keyword evidence="3 7" id="KW-0863">Zinc-finger</keyword>
<dbReference type="InterPro" id="IPR036236">
    <property type="entry name" value="Znf_C2H2_sf"/>
</dbReference>
<dbReference type="OrthoDB" id="654211at2759"/>
<evidence type="ECO:0000313" key="10">
    <source>
        <dbReference type="Proteomes" id="UP000489600"/>
    </source>
</evidence>
<evidence type="ECO:0000256" key="3">
    <source>
        <dbReference type="ARBA" id="ARBA00022771"/>
    </source>
</evidence>
<gene>
    <name evidence="9" type="ORF">ANE_LOCUS24049</name>
</gene>
<keyword evidence="6" id="KW-0804">Transcription</keyword>
<dbReference type="PANTHER" id="PTHR45988">
    <property type="entry name" value="C2H2 TYPE ZINC FINGER TRANSCRIPTION FACTOR FAMILY-RELATED"/>
    <property type="match status" value="1"/>
</dbReference>
<dbReference type="InterPro" id="IPR013087">
    <property type="entry name" value="Znf_C2H2_type"/>
</dbReference>
<dbReference type="GO" id="GO:0008270">
    <property type="term" value="F:zinc ion binding"/>
    <property type="evidence" value="ECO:0007669"/>
    <property type="project" value="UniProtKB-KW"/>
</dbReference>
<dbReference type="PROSITE" id="PS50157">
    <property type="entry name" value="ZINC_FINGER_C2H2_2"/>
    <property type="match status" value="2"/>
</dbReference>
<reference evidence="9" key="1">
    <citation type="submission" date="2019-07" db="EMBL/GenBank/DDBJ databases">
        <authorList>
            <person name="Dittberner H."/>
        </authorList>
    </citation>
    <scope>NUCLEOTIDE SEQUENCE [LARGE SCALE GENOMIC DNA]</scope>
</reference>
<feature type="domain" description="C2H2-type" evidence="8">
    <location>
        <begin position="9"/>
        <end position="36"/>
    </location>
</feature>
<dbReference type="GO" id="GO:0005634">
    <property type="term" value="C:nucleus"/>
    <property type="evidence" value="ECO:0007669"/>
    <property type="project" value="TreeGrafter"/>
</dbReference>
<dbReference type="Proteomes" id="UP000489600">
    <property type="component" value="Unassembled WGS sequence"/>
</dbReference>
<evidence type="ECO:0000259" key="8">
    <source>
        <dbReference type="PROSITE" id="PS50157"/>
    </source>
</evidence>
<evidence type="ECO:0000256" key="2">
    <source>
        <dbReference type="ARBA" id="ARBA00022737"/>
    </source>
</evidence>
<keyword evidence="10" id="KW-1185">Reference proteome</keyword>
<feature type="domain" description="C2H2-type" evidence="8">
    <location>
        <begin position="177"/>
        <end position="199"/>
    </location>
</feature>
<sequence>MLHSLLSIKTCQVCMRSFPNGKALGGHMRSHARKFSLPKATSSATASTIPTLQASNKLGATFTPGETVLLRSVHTNEVGDGPKPDLKNEEGGQQVTGKRKFLFDLNEVYTEEPQSSLTVEEESALLLVEMSKGKRPANFQSPTLIDPPLALGGHRTSHKKRLKIGEKNDEAVVPRQYPCVICEKVFGSGQALGGHKKVHLAYLEPCR</sequence>
<proteinExistence type="predicted"/>
<dbReference type="AlphaFoldDB" id="A0A565CIX7"/>
<keyword evidence="1" id="KW-0479">Metal-binding</keyword>
<keyword evidence="5" id="KW-0805">Transcription regulation</keyword>
<evidence type="ECO:0000256" key="4">
    <source>
        <dbReference type="ARBA" id="ARBA00022833"/>
    </source>
</evidence>
<dbReference type="GO" id="GO:0003700">
    <property type="term" value="F:DNA-binding transcription factor activity"/>
    <property type="evidence" value="ECO:0007669"/>
    <property type="project" value="InterPro"/>
</dbReference>
<dbReference type="Pfam" id="PF13912">
    <property type="entry name" value="zf-C2H2_6"/>
    <property type="match status" value="2"/>
</dbReference>
<evidence type="ECO:0000256" key="6">
    <source>
        <dbReference type="ARBA" id="ARBA00023163"/>
    </source>
</evidence>
<dbReference type="GO" id="GO:0000976">
    <property type="term" value="F:transcription cis-regulatory region binding"/>
    <property type="evidence" value="ECO:0007669"/>
    <property type="project" value="TreeGrafter"/>
</dbReference>
<organism evidence="9 10">
    <name type="scientific">Arabis nemorensis</name>
    <dbReference type="NCBI Taxonomy" id="586526"/>
    <lineage>
        <taxon>Eukaryota</taxon>
        <taxon>Viridiplantae</taxon>
        <taxon>Streptophyta</taxon>
        <taxon>Embryophyta</taxon>
        <taxon>Tracheophyta</taxon>
        <taxon>Spermatophyta</taxon>
        <taxon>Magnoliopsida</taxon>
        <taxon>eudicotyledons</taxon>
        <taxon>Gunneridae</taxon>
        <taxon>Pentapetalae</taxon>
        <taxon>rosids</taxon>
        <taxon>malvids</taxon>
        <taxon>Brassicales</taxon>
        <taxon>Brassicaceae</taxon>
        <taxon>Arabideae</taxon>
        <taxon>Arabis</taxon>
    </lineage>
</organism>
<dbReference type="EMBL" id="CABITT030000008">
    <property type="protein sequence ID" value="VVB13605.1"/>
    <property type="molecule type" value="Genomic_DNA"/>
</dbReference>
<protein>
    <recommendedName>
        <fullName evidence="8">C2H2-type domain-containing protein</fullName>
    </recommendedName>
</protein>
<dbReference type="InterPro" id="IPR044653">
    <property type="entry name" value="AZF1/2/3-like"/>
</dbReference>
<dbReference type="PANTHER" id="PTHR45988:SF18">
    <property type="entry name" value="C2H2-TYPE ZINC FINGER FAMILY PROTEIN"/>
    <property type="match status" value="1"/>
</dbReference>
<name>A0A565CIX7_9BRAS</name>
<evidence type="ECO:0000256" key="5">
    <source>
        <dbReference type="ARBA" id="ARBA00023015"/>
    </source>
</evidence>
<keyword evidence="4" id="KW-0862">Zinc</keyword>
<dbReference type="SMART" id="SM00355">
    <property type="entry name" value="ZnF_C2H2"/>
    <property type="match status" value="2"/>
</dbReference>